<feature type="transmembrane region" description="Helical" evidence="1">
    <location>
        <begin position="102"/>
        <end position="123"/>
    </location>
</feature>
<reference evidence="2 3" key="1">
    <citation type="submission" date="2018-07" db="EMBL/GenBank/DDBJ databases">
        <title>Modular assembly of carbohydrate-degrading microbial communities in the ocean.</title>
        <authorList>
            <person name="Enke T.N."/>
            <person name="Datta M.S."/>
            <person name="Schwartzman J.A."/>
            <person name="Cermak N."/>
            <person name="Schmitz D.A."/>
            <person name="Barrere J."/>
            <person name="Cordero O.X."/>
        </authorList>
    </citation>
    <scope>NUCLEOTIDE SEQUENCE [LARGE SCALE GENOMIC DNA]</scope>
    <source>
        <strain evidence="2 3">C3M10</strain>
    </source>
</reference>
<keyword evidence="1" id="KW-0812">Transmembrane</keyword>
<keyword evidence="1" id="KW-0472">Membrane</keyword>
<evidence type="ECO:0000256" key="1">
    <source>
        <dbReference type="SAM" id="Phobius"/>
    </source>
</evidence>
<accession>A0A366WP23</accession>
<sequence length="592" mass="64628">MSDRTEIAVAWNRVALLWIGGLSAVAIWALGENWDNPLISPAVFLALFSFVAIHASVSLALAGPIGPMRAILCALILSVPVTGLISMAALRFTHATELLDEPIMLSVTTMLVFLATPFLSVWMQDRQNVMKYSALFETAWLITIRYGVALCFVGVFWLVVFLSDTLLELVQISIVDTLLRTDWVRFFLSGAAFGLGLAVVYELRTTMSPFVVLRLLRLLVPIVLTVVGVFLIAIPIRGLTHLFGDFSAAATLMVTVLVSITLISAALDRDREFEVTHRGLRLATRGLAMVLPILAGLAVWAVWLRVTTYGWTPDRVLAAMVALFVLTYGLGYCAIAVFGHNWMRRIRALNVVLVVGVMAALVIWMTPLLDPYRIATHSQVNRFAQGHSTATQLPLWSMAHEWGRAGQAGLEDLSAIAQEREAQDLITRIAEAQTATSPFIFERSVVDLGRPDTLEEILSVMPTQPLGIGLPVDLISKVPGYQLEQWARGCREHLGDGSPGCVFVQDVFMPGVPAQDQGMVLYLASGDLVRGNHVMARGEQSAVVRDLFDPMDDNWPELTRATLEAILAGHFIVAPSGKQALIVGGKVLAPAN</sequence>
<feature type="transmembrane region" description="Helical" evidence="1">
    <location>
        <begin position="215"/>
        <end position="234"/>
    </location>
</feature>
<dbReference type="Proteomes" id="UP000252706">
    <property type="component" value="Unassembled WGS sequence"/>
</dbReference>
<dbReference type="EMBL" id="QOCE01000045">
    <property type="protein sequence ID" value="RBW51594.1"/>
    <property type="molecule type" value="Genomic_DNA"/>
</dbReference>
<keyword evidence="1" id="KW-1133">Transmembrane helix</keyword>
<feature type="transmembrane region" description="Helical" evidence="1">
    <location>
        <begin position="183"/>
        <end position="203"/>
    </location>
</feature>
<dbReference type="OrthoDB" id="7402611at2"/>
<evidence type="ECO:0008006" key="4">
    <source>
        <dbReference type="Google" id="ProtNLM"/>
    </source>
</evidence>
<dbReference type="RefSeq" id="WP_113824948.1">
    <property type="nucleotide sequence ID" value="NZ_QOCE01000045.1"/>
</dbReference>
<organism evidence="2 3">
    <name type="scientific">Phaeobacter gallaeciensis</name>
    <dbReference type="NCBI Taxonomy" id="60890"/>
    <lineage>
        <taxon>Bacteria</taxon>
        <taxon>Pseudomonadati</taxon>
        <taxon>Pseudomonadota</taxon>
        <taxon>Alphaproteobacteria</taxon>
        <taxon>Rhodobacterales</taxon>
        <taxon>Roseobacteraceae</taxon>
        <taxon>Phaeobacter</taxon>
    </lineage>
</organism>
<comment type="caution">
    <text evidence="2">The sequence shown here is derived from an EMBL/GenBank/DDBJ whole genome shotgun (WGS) entry which is preliminary data.</text>
</comment>
<feature type="transmembrane region" description="Helical" evidence="1">
    <location>
        <begin position="12"/>
        <end position="30"/>
    </location>
</feature>
<dbReference type="AlphaFoldDB" id="A0A366WP23"/>
<feature type="transmembrane region" description="Helical" evidence="1">
    <location>
        <begin position="246"/>
        <end position="267"/>
    </location>
</feature>
<feature type="transmembrane region" description="Helical" evidence="1">
    <location>
        <begin position="316"/>
        <end position="339"/>
    </location>
</feature>
<feature type="transmembrane region" description="Helical" evidence="1">
    <location>
        <begin position="144"/>
        <end position="163"/>
    </location>
</feature>
<evidence type="ECO:0000313" key="2">
    <source>
        <dbReference type="EMBL" id="RBW51594.1"/>
    </source>
</evidence>
<feature type="transmembrane region" description="Helical" evidence="1">
    <location>
        <begin position="287"/>
        <end position="304"/>
    </location>
</feature>
<proteinExistence type="predicted"/>
<feature type="transmembrane region" description="Helical" evidence="1">
    <location>
        <begin position="70"/>
        <end position="90"/>
    </location>
</feature>
<name>A0A366WP23_9RHOB</name>
<protein>
    <recommendedName>
        <fullName evidence="4">DUF4153 domain-containing protein</fullName>
    </recommendedName>
</protein>
<feature type="transmembrane region" description="Helical" evidence="1">
    <location>
        <begin position="351"/>
        <end position="369"/>
    </location>
</feature>
<feature type="transmembrane region" description="Helical" evidence="1">
    <location>
        <begin position="42"/>
        <end position="63"/>
    </location>
</feature>
<gene>
    <name evidence="2" type="ORF">DS909_18570</name>
</gene>
<evidence type="ECO:0000313" key="3">
    <source>
        <dbReference type="Proteomes" id="UP000252706"/>
    </source>
</evidence>